<name>R0ING9_EXST2</name>
<dbReference type="AlphaFoldDB" id="R0ING9"/>
<dbReference type="OrthoDB" id="3913322at2759"/>
<evidence type="ECO:0000313" key="3">
    <source>
        <dbReference type="Proteomes" id="UP000016935"/>
    </source>
</evidence>
<dbReference type="Pfam" id="PF19271">
    <property type="entry name" value="Nis1"/>
    <property type="match status" value="1"/>
</dbReference>
<keyword evidence="1" id="KW-0732">Signal</keyword>
<dbReference type="EMBL" id="KB908592">
    <property type="protein sequence ID" value="EOA86520.1"/>
    <property type="molecule type" value="Genomic_DNA"/>
</dbReference>
<evidence type="ECO:0000256" key="1">
    <source>
        <dbReference type="SAM" id="SignalP"/>
    </source>
</evidence>
<dbReference type="GeneID" id="19398536"/>
<accession>R0ING9</accession>
<evidence type="ECO:0000313" key="2">
    <source>
        <dbReference type="EMBL" id="EOA86520.1"/>
    </source>
</evidence>
<protein>
    <submittedName>
        <fullName evidence="2">Uncharacterized protein</fullName>
    </submittedName>
</protein>
<feature type="chain" id="PRO_5004353156" evidence="1">
    <location>
        <begin position="20"/>
        <end position="162"/>
    </location>
</feature>
<keyword evidence="3" id="KW-1185">Reference proteome</keyword>
<dbReference type="InterPro" id="IPR045469">
    <property type="entry name" value="Nis1"/>
</dbReference>
<organism evidence="2 3">
    <name type="scientific">Exserohilum turcicum (strain 28A)</name>
    <name type="common">Northern leaf blight fungus</name>
    <name type="synonym">Setosphaeria turcica</name>
    <dbReference type="NCBI Taxonomy" id="671987"/>
    <lineage>
        <taxon>Eukaryota</taxon>
        <taxon>Fungi</taxon>
        <taxon>Dikarya</taxon>
        <taxon>Ascomycota</taxon>
        <taxon>Pezizomycotina</taxon>
        <taxon>Dothideomycetes</taxon>
        <taxon>Pleosporomycetidae</taxon>
        <taxon>Pleosporales</taxon>
        <taxon>Pleosporineae</taxon>
        <taxon>Pleosporaceae</taxon>
        <taxon>Exserohilum</taxon>
    </lineage>
</organism>
<gene>
    <name evidence="2" type="ORF">SETTUDRAFT_162785</name>
</gene>
<feature type="signal peptide" evidence="1">
    <location>
        <begin position="1"/>
        <end position="19"/>
    </location>
</feature>
<proteinExistence type="predicted"/>
<reference evidence="2 3" key="1">
    <citation type="journal article" date="2012" name="PLoS Pathog.">
        <title>Diverse lifestyles and strategies of plant pathogenesis encoded in the genomes of eighteen Dothideomycetes fungi.</title>
        <authorList>
            <person name="Ohm R.A."/>
            <person name="Feau N."/>
            <person name="Henrissat B."/>
            <person name="Schoch C.L."/>
            <person name="Horwitz B.A."/>
            <person name="Barry K.W."/>
            <person name="Condon B.J."/>
            <person name="Copeland A.C."/>
            <person name="Dhillon B."/>
            <person name="Glaser F."/>
            <person name="Hesse C.N."/>
            <person name="Kosti I."/>
            <person name="LaButti K."/>
            <person name="Lindquist E.A."/>
            <person name="Lucas S."/>
            <person name="Salamov A.A."/>
            <person name="Bradshaw R.E."/>
            <person name="Ciuffetti L."/>
            <person name="Hamelin R.C."/>
            <person name="Kema G.H.J."/>
            <person name="Lawrence C."/>
            <person name="Scott J.A."/>
            <person name="Spatafora J.W."/>
            <person name="Turgeon B.G."/>
            <person name="de Wit P.J.G.M."/>
            <person name="Zhong S."/>
            <person name="Goodwin S.B."/>
            <person name="Grigoriev I.V."/>
        </authorList>
    </citation>
    <scope>NUCLEOTIDE SEQUENCE [LARGE SCALE GENOMIC DNA]</scope>
    <source>
        <strain evidence="3">28A</strain>
    </source>
</reference>
<dbReference type="HOGENOM" id="CLU_138726_0_0_1"/>
<reference evidence="2 3" key="2">
    <citation type="journal article" date="2013" name="PLoS Genet.">
        <title>Comparative genome structure, secondary metabolite, and effector coding capacity across Cochliobolus pathogens.</title>
        <authorList>
            <person name="Condon B.J."/>
            <person name="Leng Y."/>
            <person name="Wu D."/>
            <person name="Bushley K.E."/>
            <person name="Ohm R.A."/>
            <person name="Otillar R."/>
            <person name="Martin J."/>
            <person name="Schackwitz W."/>
            <person name="Grimwood J."/>
            <person name="MohdZainudin N."/>
            <person name="Xue C."/>
            <person name="Wang R."/>
            <person name="Manning V.A."/>
            <person name="Dhillon B."/>
            <person name="Tu Z.J."/>
            <person name="Steffenson B.J."/>
            <person name="Salamov A."/>
            <person name="Sun H."/>
            <person name="Lowry S."/>
            <person name="LaButti K."/>
            <person name="Han J."/>
            <person name="Copeland A."/>
            <person name="Lindquist E."/>
            <person name="Barry K."/>
            <person name="Schmutz J."/>
            <person name="Baker S.E."/>
            <person name="Ciuffetti L.M."/>
            <person name="Grigoriev I.V."/>
            <person name="Zhong S."/>
            <person name="Turgeon B.G."/>
        </authorList>
    </citation>
    <scope>NUCLEOTIDE SEQUENCE [LARGE SCALE GENOMIC DNA]</scope>
    <source>
        <strain evidence="3">28A</strain>
    </source>
</reference>
<sequence length="162" mass="16834">MRFLSTLVTTLASASVASAAIAGFTVPKVIVAGEPFTLTLVSQNISNQANLDVAVAWGFSNGTGFLGTLGRHYNSTGLGWPLSNRGGNNIDLNVTAPEQLDGFEYTPGANLTLTIGVYSIYGVSGGYNLVTWNNTVTVGDEVSSETVTSFSSHNAVGFSSCK</sequence>
<dbReference type="RefSeq" id="XP_008025198.1">
    <property type="nucleotide sequence ID" value="XM_008027007.1"/>
</dbReference>
<dbReference type="Proteomes" id="UP000016935">
    <property type="component" value="Unassembled WGS sequence"/>
</dbReference>